<comment type="similarity">
    <text evidence="2">Belongs to the MotA family.</text>
</comment>
<comment type="caution">
    <text evidence="11">The sequence shown here is derived from an EMBL/GenBank/DDBJ whole genome shotgun (WGS) entry which is preliminary data.</text>
</comment>
<evidence type="ECO:0000256" key="3">
    <source>
        <dbReference type="ARBA" id="ARBA00022448"/>
    </source>
</evidence>
<evidence type="ECO:0000256" key="2">
    <source>
        <dbReference type="ARBA" id="ARBA00008038"/>
    </source>
</evidence>
<keyword evidence="4" id="KW-1003">Cell membrane</keyword>
<feature type="transmembrane region" description="Helical" evidence="9">
    <location>
        <begin position="181"/>
        <end position="200"/>
    </location>
</feature>
<evidence type="ECO:0000256" key="9">
    <source>
        <dbReference type="SAM" id="Phobius"/>
    </source>
</evidence>
<sequence>MDIASIVGLIAGAGFILMGILLGSGIGLFVNAPSMAIVIGGTIGATLVAFPLKDFSKVGKALKRIFMFKLEKPEDLVARLVEISNKARKGGLLSIEGDIKTIEDPYFASAIQMTVDGVKTADIAAIMQKKMGVVLRENKSGITLFTVMGAYAPAFGMIGTLIGLVQMLATLDDPSTIGPKMAVAMITTFYGAVMSNLVFLPMADKLKVRSAEEIKNMTLLYEGVISIREGEHPRLMEDKLNIYLMDAKQSKEDKKK</sequence>
<evidence type="ECO:0000313" key="11">
    <source>
        <dbReference type="EMBL" id="MCW7752714.1"/>
    </source>
</evidence>
<keyword evidence="5 9" id="KW-0812">Transmembrane</keyword>
<comment type="subcellular location">
    <subcellularLocation>
        <location evidence="1">Cell membrane</location>
        <topology evidence="1">Multi-pass membrane protein</topology>
    </subcellularLocation>
</comment>
<proteinExistence type="inferred from homology"/>
<keyword evidence="12" id="KW-1185">Reference proteome</keyword>
<protein>
    <submittedName>
        <fullName evidence="11">MotA/TolQ/ExbB proton channel family protein</fullName>
    </submittedName>
</protein>
<keyword evidence="7 9" id="KW-1133">Transmembrane helix</keyword>
<keyword evidence="8 9" id="KW-0472">Membrane</keyword>
<dbReference type="Pfam" id="PF01618">
    <property type="entry name" value="MotA_ExbB"/>
    <property type="match status" value="1"/>
</dbReference>
<evidence type="ECO:0000256" key="6">
    <source>
        <dbReference type="ARBA" id="ARBA00022779"/>
    </source>
</evidence>
<evidence type="ECO:0000256" key="4">
    <source>
        <dbReference type="ARBA" id="ARBA00022475"/>
    </source>
</evidence>
<feature type="transmembrane region" description="Helical" evidence="9">
    <location>
        <begin position="144"/>
        <end position="169"/>
    </location>
</feature>
<feature type="domain" description="MotA/TolQ/ExbB proton channel" evidence="10">
    <location>
        <begin position="100"/>
        <end position="217"/>
    </location>
</feature>
<dbReference type="EMBL" id="JAPFPW010000001">
    <property type="protein sequence ID" value="MCW7752714.1"/>
    <property type="molecule type" value="Genomic_DNA"/>
</dbReference>
<name>A0ABT3N5J2_9BACT</name>
<evidence type="ECO:0000313" key="12">
    <source>
        <dbReference type="Proteomes" id="UP001209681"/>
    </source>
</evidence>
<gene>
    <name evidence="11" type="ORF">OOT00_01785</name>
</gene>
<evidence type="ECO:0000256" key="7">
    <source>
        <dbReference type="ARBA" id="ARBA00022989"/>
    </source>
</evidence>
<dbReference type="InterPro" id="IPR002898">
    <property type="entry name" value="MotA_ExbB_proton_chnl"/>
</dbReference>
<accession>A0ABT3N5J2</accession>
<keyword evidence="3" id="KW-0813">Transport</keyword>
<feature type="transmembrane region" description="Helical" evidence="9">
    <location>
        <begin position="7"/>
        <end position="29"/>
    </location>
</feature>
<evidence type="ECO:0000256" key="1">
    <source>
        <dbReference type="ARBA" id="ARBA00004651"/>
    </source>
</evidence>
<dbReference type="Proteomes" id="UP001209681">
    <property type="component" value="Unassembled WGS sequence"/>
</dbReference>
<dbReference type="PANTHER" id="PTHR30433">
    <property type="entry name" value="CHEMOTAXIS PROTEIN MOTA"/>
    <property type="match status" value="1"/>
</dbReference>
<reference evidence="11 12" key="1">
    <citation type="submission" date="2022-11" db="EMBL/GenBank/DDBJ databases">
        <title>Desulfobotulus tamanensis H1 sp. nov. - anaerobic, alkaliphilic, sulphate reducing bacterium isolated from terrestrial mud volcano.</title>
        <authorList>
            <person name="Frolova A."/>
            <person name="Merkel A.Y."/>
            <person name="Slobodkin A.I."/>
        </authorList>
    </citation>
    <scope>NUCLEOTIDE SEQUENCE [LARGE SCALE GENOMIC DNA]</scope>
    <source>
        <strain evidence="11 12">H1</strain>
    </source>
</reference>
<dbReference type="PANTHER" id="PTHR30433:SF2">
    <property type="entry name" value="MOTILITY PROTEIN A"/>
    <property type="match status" value="1"/>
</dbReference>
<evidence type="ECO:0000256" key="8">
    <source>
        <dbReference type="ARBA" id="ARBA00023136"/>
    </source>
</evidence>
<feature type="transmembrane region" description="Helical" evidence="9">
    <location>
        <begin position="35"/>
        <end position="52"/>
    </location>
</feature>
<organism evidence="11 12">
    <name type="scientific">Desulfobotulus pelophilus</name>
    <dbReference type="NCBI Taxonomy" id="2823377"/>
    <lineage>
        <taxon>Bacteria</taxon>
        <taxon>Pseudomonadati</taxon>
        <taxon>Thermodesulfobacteriota</taxon>
        <taxon>Desulfobacteria</taxon>
        <taxon>Desulfobacterales</taxon>
        <taxon>Desulfobacteraceae</taxon>
        <taxon>Desulfobotulus</taxon>
    </lineage>
</organism>
<evidence type="ECO:0000259" key="10">
    <source>
        <dbReference type="Pfam" id="PF01618"/>
    </source>
</evidence>
<dbReference type="InterPro" id="IPR000540">
    <property type="entry name" value="Flag_MotA_CS"/>
</dbReference>
<dbReference type="PROSITE" id="PS01307">
    <property type="entry name" value="MOTA"/>
    <property type="match status" value="1"/>
</dbReference>
<dbReference type="InterPro" id="IPR047055">
    <property type="entry name" value="MotA-like"/>
</dbReference>
<dbReference type="RefSeq" id="WP_265423576.1">
    <property type="nucleotide sequence ID" value="NZ_JAPFPW010000001.1"/>
</dbReference>
<keyword evidence="6" id="KW-0283">Flagellar rotation</keyword>
<evidence type="ECO:0000256" key="5">
    <source>
        <dbReference type="ARBA" id="ARBA00022692"/>
    </source>
</evidence>